<dbReference type="Proteomes" id="UP001295794">
    <property type="component" value="Unassembled WGS sequence"/>
</dbReference>
<feature type="compositionally biased region" description="Basic and acidic residues" evidence="1">
    <location>
        <begin position="162"/>
        <end position="179"/>
    </location>
</feature>
<feature type="region of interest" description="Disordered" evidence="1">
    <location>
        <begin position="27"/>
        <end position="90"/>
    </location>
</feature>
<reference evidence="2" key="1">
    <citation type="submission" date="2023-11" db="EMBL/GenBank/DDBJ databases">
        <authorList>
            <person name="De Vega J J."/>
            <person name="De Vega J J."/>
        </authorList>
    </citation>
    <scope>NUCLEOTIDE SEQUENCE</scope>
</reference>
<feature type="compositionally biased region" description="Basic and acidic residues" evidence="1">
    <location>
        <begin position="208"/>
        <end position="234"/>
    </location>
</feature>
<comment type="caution">
    <text evidence="2">The sequence shown here is derived from an EMBL/GenBank/DDBJ whole genome shotgun (WGS) entry which is preliminary data.</text>
</comment>
<protein>
    <submittedName>
        <fullName evidence="2">Uncharacterized protein</fullName>
    </submittedName>
</protein>
<keyword evidence="3" id="KW-1185">Reference proteome</keyword>
<sequence length="392" mass="43133">MPRHFRTSARTTSPVPVPATVFVSRNISEPAPSTKPSPAIIQSQLPFTSPPPALSPDLSSTLGHSSPRTFSEPLSPLSLPPSSLAGDYDMEFESFPDLEETPYVGLLDVSVKSEIPAQDSSTGAALSEPIASPSPSERAISAANGASLSPVLQLAVDVGPEVEARSPETLPLHEADTNRVKRRGDHGREEAPRKKARFVPALAAPKLSDAKRTNDKSLLKGLPLEKKAKGEPKPRSVKQRRNRPRSPSRETFSDLDPELTGMLIESMATSRASSLPMSSLFKITMQSYPSFKSRGTEEQCLEMMERALEAGTLEAGGSGLFDKVERDPSDESESRHDSLWYYQPERDPDQDRAQLIKSMMPRPAKRAETKKHKQYYYRPLEKISKWDSEDAL</sequence>
<gene>
    <name evidence="2" type="ORF">MYCIT1_LOCUS30720</name>
</gene>
<feature type="region of interest" description="Disordered" evidence="1">
    <location>
        <begin position="312"/>
        <end position="351"/>
    </location>
</feature>
<feature type="compositionally biased region" description="Polar residues" evidence="1">
    <location>
        <begin position="34"/>
        <end position="47"/>
    </location>
</feature>
<accession>A0AAD2HQD6</accession>
<name>A0AAD2HQD6_9AGAR</name>
<evidence type="ECO:0000256" key="1">
    <source>
        <dbReference type="SAM" id="MobiDB-lite"/>
    </source>
</evidence>
<feature type="compositionally biased region" description="Low complexity" evidence="1">
    <location>
        <begin position="73"/>
        <end position="84"/>
    </location>
</feature>
<organism evidence="2 3">
    <name type="scientific">Mycena citricolor</name>
    <dbReference type="NCBI Taxonomy" id="2018698"/>
    <lineage>
        <taxon>Eukaryota</taxon>
        <taxon>Fungi</taxon>
        <taxon>Dikarya</taxon>
        <taxon>Basidiomycota</taxon>
        <taxon>Agaricomycotina</taxon>
        <taxon>Agaricomycetes</taxon>
        <taxon>Agaricomycetidae</taxon>
        <taxon>Agaricales</taxon>
        <taxon>Marasmiineae</taxon>
        <taxon>Mycenaceae</taxon>
        <taxon>Mycena</taxon>
    </lineage>
</organism>
<feature type="region of interest" description="Disordered" evidence="1">
    <location>
        <begin position="159"/>
        <end position="258"/>
    </location>
</feature>
<evidence type="ECO:0000313" key="2">
    <source>
        <dbReference type="EMBL" id="CAK5280236.1"/>
    </source>
</evidence>
<dbReference type="EMBL" id="CAVNYO010000440">
    <property type="protein sequence ID" value="CAK5280236.1"/>
    <property type="molecule type" value="Genomic_DNA"/>
</dbReference>
<dbReference type="AlphaFoldDB" id="A0AAD2HQD6"/>
<feature type="compositionally biased region" description="Basic residues" evidence="1">
    <location>
        <begin position="235"/>
        <end position="246"/>
    </location>
</feature>
<feature type="region of interest" description="Disordered" evidence="1">
    <location>
        <begin position="117"/>
        <end position="142"/>
    </location>
</feature>
<proteinExistence type="predicted"/>
<evidence type="ECO:0000313" key="3">
    <source>
        <dbReference type="Proteomes" id="UP001295794"/>
    </source>
</evidence>
<feature type="compositionally biased region" description="Basic and acidic residues" evidence="1">
    <location>
        <begin position="322"/>
        <end position="351"/>
    </location>
</feature>